<dbReference type="EMBL" id="PXYT01000005">
    <property type="protein sequence ID" value="PSR30961.1"/>
    <property type="molecule type" value="Genomic_DNA"/>
</dbReference>
<comment type="caution">
    <text evidence="1">The sequence shown here is derived from an EMBL/GenBank/DDBJ whole genome shotgun (WGS) entry which is preliminary data.</text>
</comment>
<organism evidence="1 2">
    <name type="scientific">Sulfobacillus benefaciens</name>
    <dbReference type="NCBI Taxonomy" id="453960"/>
    <lineage>
        <taxon>Bacteria</taxon>
        <taxon>Bacillati</taxon>
        <taxon>Bacillota</taxon>
        <taxon>Clostridia</taxon>
        <taxon>Eubacteriales</taxon>
        <taxon>Clostridiales Family XVII. Incertae Sedis</taxon>
        <taxon>Sulfobacillus</taxon>
    </lineage>
</organism>
<evidence type="ECO:0000313" key="2">
    <source>
        <dbReference type="Proteomes" id="UP000242699"/>
    </source>
</evidence>
<dbReference type="AlphaFoldDB" id="A0A2T2X8X3"/>
<dbReference type="Proteomes" id="UP000242699">
    <property type="component" value="Unassembled WGS sequence"/>
</dbReference>
<accession>A0A2T2X8X3</accession>
<evidence type="ECO:0000313" key="1">
    <source>
        <dbReference type="EMBL" id="PSR30961.1"/>
    </source>
</evidence>
<sequence length="160" mass="18962">MNELNVVYHYLKHPLTPKILAKQYHDPIDESQIGTVSYGWICKISVRDIMDGRWFIHAKYWGSLRNWHCNQSPIEWDWDIVTTLESKHNDVESVRKYFFYALTAPPWVPLVVTPISNAETIKNLLWYMRQCLTGCPQDIWGDFTDDEAIWHIALTNHDKR</sequence>
<gene>
    <name evidence="1" type="ORF">C7B43_03660</name>
</gene>
<proteinExistence type="predicted"/>
<protein>
    <submittedName>
        <fullName evidence="1">Uncharacterized protein</fullName>
    </submittedName>
</protein>
<name>A0A2T2X8X3_9FIRM</name>
<reference evidence="1 2" key="1">
    <citation type="journal article" date="2014" name="BMC Genomics">
        <title>Comparison of environmental and isolate Sulfobacillus genomes reveals diverse carbon, sulfur, nitrogen, and hydrogen metabolisms.</title>
        <authorList>
            <person name="Justice N.B."/>
            <person name="Norman A."/>
            <person name="Brown C.T."/>
            <person name="Singh A."/>
            <person name="Thomas B.C."/>
            <person name="Banfield J.F."/>
        </authorList>
    </citation>
    <scope>NUCLEOTIDE SEQUENCE [LARGE SCALE GENOMIC DNA]</scope>
    <source>
        <strain evidence="1">AMDSBA1</strain>
    </source>
</reference>